<dbReference type="InterPro" id="IPR003593">
    <property type="entry name" value="AAA+_ATPase"/>
</dbReference>
<dbReference type="GO" id="GO:0022857">
    <property type="term" value="F:transmembrane transporter activity"/>
    <property type="evidence" value="ECO:0007669"/>
    <property type="project" value="TreeGrafter"/>
</dbReference>
<sequence length="207" mass="23344">MITVTDIWKGYGKRQLIKGFSLKVKEGEMIAITGESGKGKTTLLNIMGLLDRVEAGTIHFNNVDITNYKAKQRERLYRESFGFLFQNYALIDQQTVSQNLDIPLFRTPRKQRDLLKREALDEVGLTNVLGDKVYELSGGEQQRVAIARLLLQKPKVLFADEPTGALDGKNRERVLQLLKKLNQTGCTVIIVTHDAEVEAVCGRIIKI</sequence>
<proteinExistence type="predicted"/>
<dbReference type="EMBL" id="CP023483">
    <property type="protein sequence ID" value="ATF26939.1"/>
    <property type="molecule type" value="Genomic_DNA"/>
</dbReference>
<dbReference type="InterPro" id="IPR015854">
    <property type="entry name" value="ABC_transpr_LolD-like"/>
</dbReference>
<dbReference type="RefSeq" id="WP_069126530.1">
    <property type="nucleotide sequence ID" value="NZ_CP023483.1"/>
</dbReference>
<name>A0A1D2LIS0_BROTH</name>
<keyword evidence="1" id="KW-0813">Transport</keyword>
<evidence type="ECO:0000313" key="5">
    <source>
        <dbReference type="EMBL" id="ATF26939.1"/>
    </source>
</evidence>
<evidence type="ECO:0000259" key="4">
    <source>
        <dbReference type="PROSITE" id="PS50893"/>
    </source>
</evidence>
<dbReference type="GO" id="GO:0016887">
    <property type="term" value="F:ATP hydrolysis activity"/>
    <property type="evidence" value="ECO:0007669"/>
    <property type="project" value="InterPro"/>
</dbReference>
<dbReference type="STRING" id="2756.BFR44_04545"/>
<keyword evidence="3 5" id="KW-0067">ATP-binding</keyword>
<organism evidence="5 6">
    <name type="scientific">Brochothrix thermosphacta</name>
    <name type="common">Microbacterium thermosphactum</name>
    <dbReference type="NCBI Taxonomy" id="2756"/>
    <lineage>
        <taxon>Bacteria</taxon>
        <taxon>Bacillati</taxon>
        <taxon>Bacillota</taxon>
        <taxon>Bacilli</taxon>
        <taxon>Bacillales</taxon>
        <taxon>Listeriaceae</taxon>
        <taxon>Brochothrix</taxon>
    </lineage>
</organism>
<dbReference type="PROSITE" id="PS00211">
    <property type="entry name" value="ABC_TRANSPORTER_1"/>
    <property type="match status" value="1"/>
</dbReference>
<dbReference type="KEGG" id="bths:CNY62_11540"/>
<reference evidence="5 6" key="1">
    <citation type="submission" date="2017-09" db="EMBL/GenBank/DDBJ databases">
        <title>Complete Genome Sequences of Two Strains of the Meat Spoilage Bacterium Brochothrix thermosphacta Isolated from Ground Chicken.</title>
        <authorList>
            <person name="Paoli G.C."/>
            <person name="Wijey C."/>
            <person name="Chen C.-Y."/>
            <person name="Nguyen L."/>
            <person name="Yan X."/>
            <person name="Irwin P.L."/>
        </authorList>
    </citation>
    <scope>NUCLEOTIDE SEQUENCE [LARGE SCALE GENOMIC DNA]</scope>
    <source>
        <strain evidence="5 6">BI</strain>
    </source>
</reference>
<accession>A0A1D2LIS0</accession>
<keyword evidence="6" id="KW-1185">Reference proteome</keyword>
<dbReference type="Gene3D" id="3.40.50.300">
    <property type="entry name" value="P-loop containing nucleotide triphosphate hydrolases"/>
    <property type="match status" value="1"/>
</dbReference>
<dbReference type="SUPFAM" id="SSF52540">
    <property type="entry name" value="P-loop containing nucleoside triphosphate hydrolases"/>
    <property type="match status" value="1"/>
</dbReference>
<dbReference type="OrthoDB" id="9791546at2"/>
<dbReference type="SMART" id="SM00382">
    <property type="entry name" value="AAA"/>
    <property type="match status" value="1"/>
</dbReference>
<dbReference type="InterPro" id="IPR017871">
    <property type="entry name" value="ABC_transporter-like_CS"/>
</dbReference>
<protein>
    <submittedName>
        <fullName evidence="5">Bacteriocin ABC transporter ATP-binding protein</fullName>
    </submittedName>
</protein>
<gene>
    <name evidence="5" type="ORF">CNY62_11540</name>
</gene>
<dbReference type="AlphaFoldDB" id="A0A1D2LIS0"/>
<dbReference type="PANTHER" id="PTHR24220:SF86">
    <property type="entry name" value="ABC TRANSPORTER ABCH.1"/>
    <property type="match status" value="1"/>
</dbReference>
<dbReference type="GO" id="GO:0005886">
    <property type="term" value="C:plasma membrane"/>
    <property type="evidence" value="ECO:0007669"/>
    <property type="project" value="TreeGrafter"/>
</dbReference>
<keyword evidence="2" id="KW-0547">Nucleotide-binding</keyword>
<feature type="domain" description="ABC transporter" evidence="4">
    <location>
        <begin position="2"/>
        <end position="207"/>
    </location>
</feature>
<dbReference type="GO" id="GO:0005524">
    <property type="term" value="F:ATP binding"/>
    <property type="evidence" value="ECO:0007669"/>
    <property type="project" value="UniProtKB-KW"/>
</dbReference>
<evidence type="ECO:0000256" key="3">
    <source>
        <dbReference type="ARBA" id="ARBA00022840"/>
    </source>
</evidence>
<dbReference type="InterPro" id="IPR017911">
    <property type="entry name" value="MacB-like_ATP-bd"/>
</dbReference>
<dbReference type="PROSITE" id="PS50893">
    <property type="entry name" value="ABC_TRANSPORTER_2"/>
    <property type="match status" value="1"/>
</dbReference>
<evidence type="ECO:0000256" key="1">
    <source>
        <dbReference type="ARBA" id="ARBA00022448"/>
    </source>
</evidence>
<evidence type="ECO:0000313" key="6">
    <source>
        <dbReference type="Proteomes" id="UP000243591"/>
    </source>
</evidence>
<dbReference type="PANTHER" id="PTHR24220">
    <property type="entry name" value="IMPORT ATP-BINDING PROTEIN"/>
    <property type="match status" value="1"/>
</dbReference>
<dbReference type="Pfam" id="PF00005">
    <property type="entry name" value="ABC_tran"/>
    <property type="match status" value="1"/>
</dbReference>
<dbReference type="InterPro" id="IPR003439">
    <property type="entry name" value="ABC_transporter-like_ATP-bd"/>
</dbReference>
<dbReference type="Proteomes" id="UP000243591">
    <property type="component" value="Chromosome"/>
</dbReference>
<evidence type="ECO:0000256" key="2">
    <source>
        <dbReference type="ARBA" id="ARBA00022741"/>
    </source>
</evidence>
<dbReference type="InterPro" id="IPR027417">
    <property type="entry name" value="P-loop_NTPase"/>
</dbReference>
<dbReference type="CDD" id="cd03255">
    <property type="entry name" value="ABC_MJ0796_LolCDE_FtsE"/>
    <property type="match status" value="1"/>
</dbReference>